<dbReference type="Proteomes" id="UP000009376">
    <property type="component" value="Unassembled WGS sequence"/>
</dbReference>
<dbReference type="AlphaFoldDB" id="D6GWJ1"/>
<evidence type="ECO:0000313" key="2">
    <source>
        <dbReference type="Proteomes" id="UP000009376"/>
    </source>
</evidence>
<organism evidence="1 2">
    <name type="scientific">Candidatus Parvarchaeum acidophilus ARMAN-5</name>
    <dbReference type="NCBI Taxonomy" id="662762"/>
    <lineage>
        <taxon>Archaea</taxon>
        <taxon>Candidatus Parvarchaeota</taxon>
        <taxon>Candidatus Parvarchaeum</taxon>
    </lineage>
</organism>
<proteinExistence type="predicted"/>
<evidence type="ECO:0000313" key="1">
    <source>
        <dbReference type="EMBL" id="EFD92425.1"/>
    </source>
</evidence>
<sequence>MEKEKKLDEILRKRNDELRSKILDIYQSTISFLNKSIKEGKGHIDIDNGKVQGKAQYYLVIETDFYKTELRIPYKFNLIYSNLDQPHLQIDVVYSNRILFGDDKKFYHVFDVVEQSKDNLHVNTYLSGDDHHVNGWEEILMGMIKERSTTENGKLLFLPNFRKTIR</sequence>
<name>D6GWJ1_PARA5</name>
<gene>
    <name evidence="1" type="ORF">BJBARM5_0868</name>
</gene>
<accession>D6GWJ1</accession>
<protein>
    <submittedName>
        <fullName evidence="1">Uncharacterized protein</fullName>
    </submittedName>
</protein>
<reference evidence="2" key="1">
    <citation type="journal article" date="2010" name="Proc. Natl. Acad. Sci. U.S.A.">
        <title>Enigmatic, ultrasmall, uncultivated Archaea.</title>
        <authorList>
            <person name="Baker B.J."/>
            <person name="Comolli L.R."/>
            <person name="Dick G.J."/>
            <person name="Hauser L.J."/>
            <person name="Hyatt D."/>
            <person name="Dill B.D."/>
            <person name="Land M.L."/>
            <person name="Verberkmoes N.C."/>
            <person name="Hettich R.L."/>
            <person name="Banfield J.F."/>
        </authorList>
    </citation>
    <scope>NUCLEOTIDE SEQUENCE [LARGE SCALE GENOMIC DNA]</scope>
</reference>
<dbReference type="EMBL" id="GG745598">
    <property type="protein sequence ID" value="EFD92425.1"/>
    <property type="molecule type" value="Genomic_DNA"/>
</dbReference>